<evidence type="ECO:0000313" key="2">
    <source>
        <dbReference type="EMBL" id="QGM93216.1"/>
    </source>
</evidence>
<feature type="transmembrane region" description="Helical" evidence="1">
    <location>
        <begin position="188"/>
        <end position="206"/>
    </location>
</feature>
<evidence type="ECO:0000256" key="1">
    <source>
        <dbReference type="SAM" id="Phobius"/>
    </source>
</evidence>
<dbReference type="RefSeq" id="WP_154451070.1">
    <property type="nucleotide sequence ID" value="NZ_CP044328.1"/>
</dbReference>
<accession>A0ABX6EGY9</accession>
<proteinExistence type="predicted"/>
<keyword evidence="3" id="KW-1185">Reference proteome</keyword>
<evidence type="ECO:0000313" key="3">
    <source>
        <dbReference type="Proteomes" id="UP000424673"/>
    </source>
</evidence>
<reference evidence="2 3" key="2">
    <citation type="journal article" date="2021" name="AMB Express">
        <title>Isolation and characterisation of Methylocystis spp. for poly-3-hydroxybutyrate production using waste methane feedstocks.</title>
        <authorList>
            <person name="Rumah B.L."/>
            <person name="Stead C.E."/>
            <person name="Claxton Stevens B.H."/>
            <person name="Minton N.P."/>
            <person name="Grosse-Honebrink A."/>
            <person name="Zhang Y."/>
        </authorList>
    </citation>
    <scope>NUCLEOTIDE SEQUENCE [LARGE SCALE GENOMIC DNA]</scope>
    <source>
        <strain evidence="2 3">BRCS1</strain>
    </source>
</reference>
<keyword evidence="1" id="KW-0812">Transmembrane</keyword>
<dbReference type="Proteomes" id="UP000424673">
    <property type="component" value="Chromosome"/>
</dbReference>
<protein>
    <submittedName>
        <fullName evidence="2">Uncharacterized protein</fullName>
    </submittedName>
</protein>
<feature type="transmembrane region" description="Helical" evidence="1">
    <location>
        <begin position="157"/>
        <end position="176"/>
    </location>
</feature>
<keyword evidence="1" id="KW-1133">Transmembrane helix</keyword>
<name>A0ABX6EGY9_9HYPH</name>
<reference evidence="3" key="1">
    <citation type="submission" date="2019-09" db="EMBL/GenBank/DDBJ databases">
        <title>Isolation and complete genome sequencing of Methylocystis species.</title>
        <authorList>
            <person name="Rumah B.L."/>
            <person name="Stead C.E."/>
            <person name="Stevens B.C."/>
            <person name="Minton N.P."/>
            <person name="Grosse-Honebrink A."/>
            <person name="Zhang Y."/>
        </authorList>
    </citation>
    <scope>NUCLEOTIDE SEQUENCE [LARGE SCALE GENOMIC DNA]</scope>
    <source>
        <strain evidence="3">BRCS1</strain>
    </source>
</reference>
<feature type="transmembrane region" description="Helical" evidence="1">
    <location>
        <begin position="80"/>
        <end position="101"/>
    </location>
</feature>
<keyword evidence="1" id="KW-0472">Membrane</keyword>
<dbReference type="EMBL" id="CP044328">
    <property type="protein sequence ID" value="QGM93216.1"/>
    <property type="molecule type" value="Genomic_DNA"/>
</dbReference>
<sequence>MTNKTSTKITDFDLTKLGDSTEPRTAQILTAYNALRAFESDYDKAQGQLRAIASAWLLAGVGACGFLVNAEFAKDGWDHYAAALARQIVIFVVALGVSALWRLDQKVYQRLLHTVYALGYRIENEYPCVPPTRRALYALNSDITGELGHFYARPLELTFYAGLINAVAVIPLFSLSVARTTQLNTTEAGWTLVLCFAIVAAHYIYWNAVSKESQRWESLKQYLDRGA</sequence>
<organism evidence="2 3">
    <name type="scientific">Methylocystis rosea</name>
    <dbReference type="NCBI Taxonomy" id="173366"/>
    <lineage>
        <taxon>Bacteria</taxon>
        <taxon>Pseudomonadati</taxon>
        <taxon>Pseudomonadota</taxon>
        <taxon>Alphaproteobacteria</taxon>
        <taxon>Hyphomicrobiales</taxon>
        <taxon>Methylocystaceae</taxon>
        <taxon>Methylocystis</taxon>
    </lineage>
</organism>
<feature type="transmembrane region" description="Helical" evidence="1">
    <location>
        <begin position="49"/>
        <end position="68"/>
    </location>
</feature>
<gene>
    <name evidence="2" type="ORF">F7D13_03835</name>
</gene>